<accession>A0A1H1DS97</accession>
<keyword evidence="3 6" id="KW-0812">Transmembrane</keyword>
<dbReference type="AlphaFoldDB" id="A0A1H1DS97"/>
<gene>
    <name evidence="8" type="ORF">SAMN04489764_2136</name>
</gene>
<comment type="subcellular location">
    <subcellularLocation>
        <location evidence="1">Cell membrane</location>
        <topology evidence="1">Single-pass membrane protein</topology>
    </subcellularLocation>
</comment>
<evidence type="ECO:0000259" key="7">
    <source>
        <dbReference type="Pfam" id="PF04024"/>
    </source>
</evidence>
<protein>
    <submittedName>
        <fullName evidence="8">Phage shock protein C (PspC) family protein</fullName>
    </submittedName>
</protein>
<feature type="transmembrane region" description="Helical" evidence="6">
    <location>
        <begin position="30"/>
        <end position="53"/>
    </location>
</feature>
<evidence type="ECO:0000256" key="6">
    <source>
        <dbReference type="SAM" id="Phobius"/>
    </source>
</evidence>
<keyword evidence="2" id="KW-1003">Cell membrane</keyword>
<dbReference type="RefSeq" id="WP_093258888.1">
    <property type="nucleotide sequence ID" value="NZ_FNKK01000002.1"/>
</dbReference>
<keyword evidence="9" id="KW-1185">Reference proteome</keyword>
<reference evidence="8 9" key="1">
    <citation type="submission" date="2016-10" db="EMBL/GenBank/DDBJ databases">
        <authorList>
            <person name="de Groot N.N."/>
        </authorList>
    </citation>
    <scope>NUCLEOTIDE SEQUENCE [LARGE SCALE GENOMIC DNA]</scope>
    <source>
        <strain evidence="8 9">DSM 43794</strain>
    </source>
</reference>
<organism evidence="8 9">
    <name type="scientific">Thermostaphylospora chromogena</name>
    <dbReference type="NCBI Taxonomy" id="35622"/>
    <lineage>
        <taxon>Bacteria</taxon>
        <taxon>Bacillati</taxon>
        <taxon>Actinomycetota</taxon>
        <taxon>Actinomycetes</taxon>
        <taxon>Streptosporangiales</taxon>
        <taxon>Thermomonosporaceae</taxon>
        <taxon>Thermostaphylospora</taxon>
    </lineage>
</organism>
<feature type="domain" description="Phage shock protein PspC N-terminal" evidence="7">
    <location>
        <begin position="1"/>
        <end position="56"/>
    </location>
</feature>
<evidence type="ECO:0000256" key="4">
    <source>
        <dbReference type="ARBA" id="ARBA00022989"/>
    </source>
</evidence>
<proteinExistence type="predicted"/>
<evidence type="ECO:0000256" key="3">
    <source>
        <dbReference type="ARBA" id="ARBA00022692"/>
    </source>
</evidence>
<dbReference type="OrthoDB" id="7359894at2"/>
<dbReference type="Proteomes" id="UP000217103">
    <property type="component" value="Unassembled WGS sequence"/>
</dbReference>
<keyword evidence="5 6" id="KW-0472">Membrane</keyword>
<dbReference type="InterPro" id="IPR052027">
    <property type="entry name" value="PspC"/>
</dbReference>
<dbReference type="PANTHER" id="PTHR33885">
    <property type="entry name" value="PHAGE SHOCK PROTEIN C"/>
    <property type="match status" value="1"/>
</dbReference>
<evidence type="ECO:0000313" key="8">
    <source>
        <dbReference type="EMBL" id="SDQ79139.1"/>
    </source>
</evidence>
<dbReference type="InterPro" id="IPR007168">
    <property type="entry name" value="Phageshock_PspC_N"/>
</dbReference>
<keyword evidence="4 6" id="KW-1133">Transmembrane helix</keyword>
<evidence type="ECO:0000313" key="9">
    <source>
        <dbReference type="Proteomes" id="UP000217103"/>
    </source>
</evidence>
<evidence type="ECO:0000256" key="5">
    <source>
        <dbReference type="ARBA" id="ARBA00023136"/>
    </source>
</evidence>
<dbReference type="Pfam" id="PF04024">
    <property type="entry name" value="PspC"/>
    <property type="match status" value="1"/>
</dbReference>
<dbReference type="PANTHER" id="PTHR33885:SF3">
    <property type="entry name" value="PHAGE SHOCK PROTEIN C"/>
    <property type="match status" value="1"/>
</dbReference>
<sequence length="70" mass="7703">MYRSNRYKIIAGVCGGIAERFGIPPTLVRLLFVLSCILPGPQFVIYIILWIALPKAPASYTGGPKSHYHG</sequence>
<evidence type="ECO:0000256" key="1">
    <source>
        <dbReference type="ARBA" id="ARBA00004162"/>
    </source>
</evidence>
<dbReference type="GO" id="GO:0005886">
    <property type="term" value="C:plasma membrane"/>
    <property type="evidence" value="ECO:0007669"/>
    <property type="project" value="UniProtKB-SubCell"/>
</dbReference>
<name>A0A1H1DS97_9ACTN</name>
<evidence type="ECO:0000256" key="2">
    <source>
        <dbReference type="ARBA" id="ARBA00022475"/>
    </source>
</evidence>
<dbReference type="EMBL" id="FNKK01000002">
    <property type="protein sequence ID" value="SDQ79139.1"/>
    <property type="molecule type" value="Genomic_DNA"/>
</dbReference>
<dbReference type="STRING" id="35622.SAMN04489764_2136"/>